<dbReference type="InterPro" id="IPR013221">
    <property type="entry name" value="Mur_ligase_cen"/>
</dbReference>
<dbReference type="STRING" id="1432562.WN59_10425"/>
<feature type="domain" description="Mur ligase C-terminal" evidence="11">
    <location>
        <begin position="334"/>
        <end position="457"/>
    </location>
</feature>
<dbReference type="SUPFAM" id="SSF53623">
    <property type="entry name" value="MurD-like peptide ligases, catalytic domain"/>
    <property type="match status" value="1"/>
</dbReference>
<dbReference type="PANTHER" id="PTHR23135:SF4">
    <property type="entry name" value="UDP-N-ACETYLMURAMOYL-L-ALANYL-D-GLUTAMATE--2,6-DIAMINOPIMELATE LIGASE MURE HOMOLOG, CHLOROPLASTIC"/>
    <property type="match status" value="1"/>
</dbReference>
<dbReference type="GO" id="GO:0000287">
    <property type="term" value="F:magnesium ion binding"/>
    <property type="evidence" value="ECO:0007669"/>
    <property type="project" value="UniProtKB-UniRule"/>
</dbReference>
<dbReference type="GO" id="GO:0008360">
    <property type="term" value="P:regulation of cell shape"/>
    <property type="evidence" value="ECO:0007669"/>
    <property type="project" value="UniProtKB-KW"/>
</dbReference>
<dbReference type="Pfam" id="PF01225">
    <property type="entry name" value="Mur_ligase"/>
    <property type="match status" value="1"/>
</dbReference>
<keyword evidence="8 13" id="KW-0436">Ligase</keyword>
<keyword evidence="8" id="KW-0963">Cytoplasm</keyword>
<keyword evidence="6 8" id="KW-0131">Cell cycle</keyword>
<gene>
    <name evidence="8" type="primary">murE</name>
    <name evidence="13" type="ORF">WN59_10425</name>
</gene>
<evidence type="ECO:0000256" key="4">
    <source>
        <dbReference type="ARBA" id="ARBA00022960"/>
    </source>
</evidence>
<dbReference type="UniPathway" id="UPA00219"/>
<keyword evidence="4 8" id="KW-0133">Cell shape</keyword>
<keyword evidence="3 8" id="KW-0132">Cell division</keyword>
<protein>
    <recommendedName>
        <fullName evidence="8">UDP-N-acetylmuramoyl-L-alanyl-D-glutamate--L-lysine ligase</fullName>
        <ecNumber evidence="8">6.3.2.7</ecNumber>
    </recommendedName>
    <alternativeName>
        <fullName evidence="8">L-lysine-adding enzyme</fullName>
    </alternativeName>
    <alternativeName>
        <fullName evidence="8">UDP-MurNAc-L-Ala-D-Glu:L-Lys ligase</fullName>
    </alternativeName>
    <alternativeName>
        <fullName evidence="8">UDP-MurNAc-tripeptide synthetase</fullName>
    </alternativeName>
    <alternativeName>
        <fullName evidence="8">UDP-N-acetylmuramyl-tripeptide synthetase</fullName>
    </alternativeName>
</protein>
<dbReference type="PANTHER" id="PTHR23135">
    <property type="entry name" value="MUR LIGASE FAMILY MEMBER"/>
    <property type="match status" value="1"/>
</dbReference>
<feature type="domain" description="Mur ligase central" evidence="12">
    <location>
        <begin position="108"/>
        <end position="310"/>
    </location>
</feature>
<dbReference type="InterPro" id="IPR000713">
    <property type="entry name" value="Mur_ligase_N"/>
</dbReference>
<feature type="binding site" evidence="8">
    <location>
        <position position="187"/>
    </location>
    <ligand>
        <name>UDP-N-acetyl-alpha-D-muramoyl-L-alanyl-D-glutamate</name>
        <dbReference type="ChEBI" id="CHEBI:83900"/>
    </ligand>
</feature>
<dbReference type="InterPro" id="IPR005761">
    <property type="entry name" value="UDP-N-AcMur-Glu-dNH2Pim_ligase"/>
</dbReference>
<dbReference type="GO" id="GO:0005737">
    <property type="term" value="C:cytoplasm"/>
    <property type="evidence" value="ECO:0007669"/>
    <property type="project" value="UniProtKB-SubCell"/>
</dbReference>
<accession>A0A0M2SN07</accession>
<dbReference type="Proteomes" id="UP000034287">
    <property type="component" value="Unassembled WGS sequence"/>
</dbReference>
<dbReference type="InterPro" id="IPR035911">
    <property type="entry name" value="MurE/MurF_N"/>
</dbReference>
<dbReference type="GO" id="GO:0009252">
    <property type="term" value="P:peptidoglycan biosynthetic process"/>
    <property type="evidence" value="ECO:0007669"/>
    <property type="project" value="UniProtKB-UniRule"/>
</dbReference>
<evidence type="ECO:0000259" key="11">
    <source>
        <dbReference type="Pfam" id="PF02875"/>
    </source>
</evidence>
<name>A0A0M2SN07_9STAP</name>
<dbReference type="EMBL" id="LAYZ01000024">
    <property type="protein sequence ID" value="KKK34005.1"/>
    <property type="molecule type" value="Genomic_DNA"/>
</dbReference>
<evidence type="ECO:0000256" key="1">
    <source>
        <dbReference type="ARBA" id="ARBA00004752"/>
    </source>
</evidence>
<reference evidence="13 14" key="1">
    <citation type="submission" date="2015-04" db="EMBL/GenBank/DDBJ databases">
        <title>Taxonomic description and genome sequence of Salinicoccus sediminis sp. nov., a novel hyper halotolerant bacterium isolated from marine sediment.</title>
        <authorList>
            <person name="Mathan Kumar R."/>
            <person name="Kaur G."/>
            <person name="Kumar N."/>
            <person name="Kumar A."/>
            <person name="Singh N.K."/>
            <person name="Kaur N."/>
            <person name="Mayilraj S."/>
        </authorList>
    </citation>
    <scope>NUCLEOTIDE SEQUENCE [LARGE SCALE GENOMIC DNA]</scope>
    <source>
        <strain evidence="13 14">SV-16</strain>
    </source>
</reference>
<evidence type="ECO:0000313" key="14">
    <source>
        <dbReference type="Proteomes" id="UP000034287"/>
    </source>
</evidence>
<feature type="binding site" evidence="8">
    <location>
        <begin position="45"/>
        <end position="47"/>
    </location>
    <ligand>
        <name>UDP-N-acetyl-alpha-D-muramoyl-L-alanyl-D-glutamate</name>
        <dbReference type="ChEBI" id="CHEBI:83900"/>
    </ligand>
</feature>
<keyword evidence="7 8" id="KW-0961">Cell wall biogenesis/degradation</keyword>
<dbReference type="Pfam" id="PF08245">
    <property type="entry name" value="Mur_ligase_M"/>
    <property type="match status" value="1"/>
</dbReference>
<feature type="binding site" evidence="8">
    <location>
        <begin position="110"/>
        <end position="116"/>
    </location>
    <ligand>
        <name>ATP</name>
        <dbReference type="ChEBI" id="CHEBI:30616"/>
    </ligand>
</feature>
<keyword evidence="8" id="KW-0067">ATP-binding</keyword>
<organism evidence="13 14">
    <name type="scientific">Salinicoccus sediminis</name>
    <dbReference type="NCBI Taxonomy" id="1432562"/>
    <lineage>
        <taxon>Bacteria</taxon>
        <taxon>Bacillati</taxon>
        <taxon>Bacillota</taxon>
        <taxon>Bacilli</taxon>
        <taxon>Bacillales</taxon>
        <taxon>Staphylococcaceae</taxon>
        <taxon>Salinicoccus</taxon>
    </lineage>
</organism>
<comment type="subcellular location">
    <subcellularLocation>
        <location evidence="8 9">Cytoplasm</location>
    </subcellularLocation>
</comment>
<proteinExistence type="inferred from homology"/>
<comment type="caution">
    <text evidence="8">Lacks conserved residue(s) required for the propagation of feature annotation.</text>
</comment>
<dbReference type="GO" id="GO:0051301">
    <property type="term" value="P:cell division"/>
    <property type="evidence" value="ECO:0007669"/>
    <property type="project" value="UniProtKB-KW"/>
</dbReference>
<keyword evidence="5 8" id="KW-0573">Peptidoglycan synthesis</keyword>
<comment type="function">
    <text evidence="8">Catalyzes the addition of L-lysine to the nucleotide precursor UDP-N-acetylmuramoyl-L-alanyl-D-glutamate (UMAG) in the biosynthesis of bacterial cell-wall peptidoglycan.</text>
</comment>
<comment type="caution">
    <text evidence="13">The sequence shown here is derived from an EMBL/GenBank/DDBJ whole genome shotgun (WGS) entry which is preliminary data.</text>
</comment>
<comment type="catalytic activity">
    <reaction evidence="8">
        <text>UDP-N-acetyl-alpha-D-muramoyl-L-alanyl-D-glutamate + L-lysine + ATP = UDP-N-acetyl-alpha-D-muramoyl-L-alanyl-gamma-D-glutamyl-L-lysine + ADP + phosphate + H(+)</text>
        <dbReference type="Rhea" id="RHEA:17969"/>
        <dbReference type="ChEBI" id="CHEBI:15378"/>
        <dbReference type="ChEBI" id="CHEBI:30616"/>
        <dbReference type="ChEBI" id="CHEBI:32551"/>
        <dbReference type="ChEBI" id="CHEBI:43474"/>
        <dbReference type="ChEBI" id="CHEBI:83900"/>
        <dbReference type="ChEBI" id="CHEBI:83903"/>
        <dbReference type="ChEBI" id="CHEBI:456216"/>
        <dbReference type="EC" id="6.3.2.7"/>
    </reaction>
</comment>
<evidence type="ECO:0000313" key="13">
    <source>
        <dbReference type="EMBL" id="KKK34005.1"/>
    </source>
</evidence>
<feature type="binding site" evidence="8">
    <location>
        <position position="179"/>
    </location>
    <ligand>
        <name>UDP-N-acetyl-alpha-D-muramoyl-L-alanyl-D-glutamate</name>
        <dbReference type="ChEBI" id="CHEBI:83900"/>
    </ligand>
</feature>
<keyword evidence="8" id="KW-0460">Magnesium</keyword>
<evidence type="ECO:0000256" key="3">
    <source>
        <dbReference type="ARBA" id="ARBA00022618"/>
    </source>
</evidence>
<dbReference type="GO" id="GO:0071555">
    <property type="term" value="P:cell wall organization"/>
    <property type="evidence" value="ECO:0007669"/>
    <property type="project" value="UniProtKB-KW"/>
</dbReference>
<feature type="binding site" evidence="8">
    <location>
        <position position="151"/>
    </location>
    <ligand>
        <name>UDP-N-acetyl-alpha-D-muramoyl-L-alanyl-D-glutamate</name>
        <dbReference type="ChEBI" id="CHEBI:83900"/>
    </ligand>
</feature>
<comment type="similarity">
    <text evidence="2 8">Belongs to the MurCDEF family. MurE subfamily.</text>
</comment>
<dbReference type="InterPro" id="IPR036565">
    <property type="entry name" value="Mur-like_cat_sf"/>
</dbReference>
<evidence type="ECO:0000259" key="10">
    <source>
        <dbReference type="Pfam" id="PF01225"/>
    </source>
</evidence>
<feature type="modified residue" description="N6-carboxylysine" evidence="8">
    <location>
        <position position="219"/>
    </location>
</feature>
<evidence type="ECO:0000256" key="7">
    <source>
        <dbReference type="ARBA" id="ARBA00023316"/>
    </source>
</evidence>
<keyword evidence="8" id="KW-0547">Nucleotide-binding</keyword>
<comment type="cofactor">
    <cofactor evidence="8">
        <name>Mg(2+)</name>
        <dbReference type="ChEBI" id="CHEBI:18420"/>
    </cofactor>
</comment>
<feature type="domain" description="Mur ligase N-terminal catalytic" evidence="10">
    <location>
        <begin position="23"/>
        <end position="69"/>
    </location>
</feature>
<comment type="PTM">
    <text evidence="8">Carboxylation is probably crucial for Mg(2+) binding and, consequently, for the gamma-phosphate positioning of ATP.</text>
</comment>
<dbReference type="GO" id="GO:0005524">
    <property type="term" value="F:ATP binding"/>
    <property type="evidence" value="ECO:0007669"/>
    <property type="project" value="UniProtKB-UniRule"/>
</dbReference>
<evidence type="ECO:0000256" key="8">
    <source>
        <dbReference type="HAMAP-Rule" id="MF_00208"/>
    </source>
</evidence>
<feature type="binding site" evidence="8">
    <location>
        <position position="30"/>
    </location>
    <ligand>
        <name>UDP-N-acetyl-alpha-D-muramoyl-L-alanyl-D-glutamate</name>
        <dbReference type="ChEBI" id="CHEBI:83900"/>
    </ligand>
</feature>
<dbReference type="NCBIfam" id="NF001126">
    <property type="entry name" value="PRK00139.1-4"/>
    <property type="match status" value="1"/>
</dbReference>
<dbReference type="EC" id="6.3.2.7" evidence="8"/>
<dbReference type="GO" id="GO:0047482">
    <property type="term" value="F:UDP-N-acetylmuramoyl-L-alanyl-D-glutamate-L-lysine ligase activity"/>
    <property type="evidence" value="ECO:0007669"/>
    <property type="project" value="UniProtKB-UniRule"/>
</dbReference>
<dbReference type="InterPro" id="IPR036615">
    <property type="entry name" value="Mur_ligase_C_dom_sf"/>
</dbReference>
<dbReference type="HAMAP" id="MF_00208">
    <property type="entry name" value="MurE"/>
    <property type="match status" value="1"/>
</dbReference>
<dbReference type="NCBIfam" id="TIGR01085">
    <property type="entry name" value="murE"/>
    <property type="match status" value="1"/>
</dbReference>
<evidence type="ECO:0000259" key="12">
    <source>
        <dbReference type="Pfam" id="PF08245"/>
    </source>
</evidence>
<evidence type="ECO:0000256" key="2">
    <source>
        <dbReference type="ARBA" id="ARBA00005898"/>
    </source>
</evidence>
<feature type="binding site" evidence="8">
    <location>
        <begin position="152"/>
        <end position="153"/>
    </location>
    <ligand>
        <name>UDP-N-acetyl-alpha-D-muramoyl-L-alanyl-D-glutamate</name>
        <dbReference type="ChEBI" id="CHEBI:83900"/>
    </ligand>
</feature>
<dbReference type="Gene3D" id="3.90.190.20">
    <property type="entry name" value="Mur ligase, C-terminal domain"/>
    <property type="match status" value="1"/>
</dbReference>
<dbReference type="SUPFAM" id="SSF53244">
    <property type="entry name" value="MurD-like peptide ligases, peptide-binding domain"/>
    <property type="match status" value="1"/>
</dbReference>
<comment type="pathway">
    <text evidence="1 8 9">Cell wall biogenesis; peptidoglycan biosynthesis.</text>
</comment>
<dbReference type="Gene3D" id="3.40.1390.10">
    <property type="entry name" value="MurE/MurF, N-terminal domain"/>
    <property type="match status" value="1"/>
</dbReference>
<evidence type="ECO:0000256" key="9">
    <source>
        <dbReference type="RuleBase" id="RU004135"/>
    </source>
</evidence>
<dbReference type="Pfam" id="PF02875">
    <property type="entry name" value="Mur_ligase_C"/>
    <property type="match status" value="1"/>
</dbReference>
<feature type="short sequence motif" description="L-lysine recognition motif" evidence="8">
    <location>
        <begin position="406"/>
        <end position="409"/>
    </location>
</feature>
<dbReference type="Gene3D" id="3.40.1190.10">
    <property type="entry name" value="Mur-like, catalytic domain"/>
    <property type="match status" value="1"/>
</dbReference>
<dbReference type="InterPro" id="IPR004101">
    <property type="entry name" value="Mur_ligase_C"/>
</dbReference>
<sequence>MNSRTLISQLKIKTAYGTFPDTVTDITTDSREAGPASVFVALRGHQVDGYSFIPKAIEAGCRFIVTDRYIEIPEDAGLLIVRDPSKVASLFSEYIYDFPHDSQTMIGVTGTNGKTTVATMIHNLSRSLGKNSAYLGTNGFIINEDRYDSINTTPETTKLHKRLKEANDAETEVFTMEVSSHALKLGRTFGIDYDITIFTNLTQDHLDFHNTMDEYGYVKGLLFSQMGQDVRDRKYIVLNNDDEWSERYSGMTPHEVITYGLDGTADFWPSDIEGTLEGFNFTLNTPDGPFKINSPFIGYFNIQNLMCAIISEWLQGYSLGRIAAAVSAMEPVEGRLEVLDPHLPVDIIIDFAHTPDALDKIIDTVEPFVTGRMIFLVGMTGERDMTKAAEMGRISTRADYAIFTPDNPANDNPKMLVEALEQGAVHDNHRSFIDRAEGIQHAIDISEPGDTIVLACKGREPYQIMEDYVKVPHRDDLIALDAAYRKYRSEEYDYDGD</sequence>
<dbReference type="OrthoDB" id="9800958at2"/>
<dbReference type="RefSeq" id="WP_046516941.1">
    <property type="nucleotide sequence ID" value="NZ_LAYZ01000024.1"/>
</dbReference>
<evidence type="ECO:0000256" key="5">
    <source>
        <dbReference type="ARBA" id="ARBA00022984"/>
    </source>
</evidence>
<dbReference type="PATRIC" id="fig|1432562.3.peg.2072"/>
<dbReference type="AlphaFoldDB" id="A0A0M2SN07"/>
<keyword evidence="14" id="KW-1185">Reference proteome</keyword>
<evidence type="ECO:0000256" key="6">
    <source>
        <dbReference type="ARBA" id="ARBA00023306"/>
    </source>
</evidence>
<dbReference type="SUPFAM" id="SSF63418">
    <property type="entry name" value="MurE/MurF N-terminal domain"/>
    <property type="match status" value="1"/>
</dbReference>